<reference evidence="2 3" key="1">
    <citation type="submission" date="2023-11" db="EMBL/GenBank/DDBJ databases">
        <title>Halocaridina rubra genome assembly.</title>
        <authorList>
            <person name="Smith C."/>
        </authorList>
    </citation>
    <scope>NUCLEOTIDE SEQUENCE [LARGE SCALE GENOMIC DNA]</scope>
    <source>
        <strain evidence="2">EP-1</strain>
        <tissue evidence="2">Whole</tissue>
    </source>
</reference>
<dbReference type="PANTHER" id="PTHR13225:SF3">
    <property type="entry name" value="UPF0489 PROTEIN C5ORF22"/>
    <property type="match status" value="1"/>
</dbReference>
<comment type="caution">
    <text evidence="2">The sequence shown here is derived from an EMBL/GenBank/DDBJ whole genome shotgun (WGS) entry which is preliminary data.</text>
</comment>
<sequence>MSVIKKYSQLPVHIVEDHCDALYHIFRAIGSKHLPFNNNLLIHFDSHPDLLIPADLKASEVFDVPVMIPKLSIENWIIVAAFAGHISSVVWIKPPWSNQIENGDYSFVVGRQKGTDNIRVSCPILYFVSEMLYCKKEDLEETKNVLLMVRTLGYDYDINVESDIVEIIKKHGEYYVLDIDLDFFTTMNPFLEMHSKISMYQRLREIYSFDFTATQEDEVLDAQTKRMHQIVNLKNIFSQLHELKSSNISEEKLFSICECIKEERKRKTVIELIQDLMKECSAEVDWEIVHDAGCTCDDRSHELPHHISSNEEIEKLMACARTLITALPAPTIVTLARSSLDDYCPPDQVNMVQEVLCEFLRKKFDIECKLHYKNGE</sequence>
<organism evidence="2 3">
    <name type="scientific">Halocaridina rubra</name>
    <name type="common">Hawaiian red shrimp</name>
    <dbReference type="NCBI Taxonomy" id="373956"/>
    <lineage>
        <taxon>Eukaryota</taxon>
        <taxon>Metazoa</taxon>
        <taxon>Ecdysozoa</taxon>
        <taxon>Arthropoda</taxon>
        <taxon>Crustacea</taxon>
        <taxon>Multicrustacea</taxon>
        <taxon>Malacostraca</taxon>
        <taxon>Eumalacostraca</taxon>
        <taxon>Eucarida</taxon>
        <taxon>Decapoda</taxon>
        <taxon>Pleocyemata</taxon>
        <taxon>Caridea</taxon>
        <taxon>Atyoidea</taxon>
        <taxon>Atyidae</taxon>
        <taxon>Halocaridina</taxon>
    </lineage>
</organism>
<accession>A0AAN8XJP3</accession>
<evidence type="ECO:0000313" key="2">
    <source>
        <dbReference type="EMBL" id="KAK7085647.1"/>
    </source>
</evidence>
<evidence type="ECO:0000256" key="1">
    <source>
        <dbReference type="ARBA" id="ARBA00007099"/>
    </source>
</evidence>
<dbReference type="Proteomes" id="UP001381693">
    <property type="component" value="Unassembled WGS sequence"/>
</dbReference>
<proteinExistence type="inferred from homology"/>
<dbReference type="PANTHER" id="PTHR13225">
    <property type="entry name" value="MISEXPRESSION SUPPRESSOR OF RAS 6"/>
    <property type="match status" value="1"/>
</dbReference>
<gene>
    <name evidence="2" type="ORF">SK128_026074</name>
</gene>
<keyword evidence="3" id="KW-1185">Reference proteome</keyword>
<name>A0AAN8XJP3_HALRR</name>
<dbReference type="Pfam" id="PF12640">
    <property type="entry name" value="UPF0489"/>
    <property type="match status" value="1"/>
</dbReference>
<protein>
    <submittedName>
        <fullName evidence="2">Uncharacterized protein</fullName>
    </submittedName>
</protein>
<dbReference type="InterPro" id="IPR024131">
    <property type="entry name" value="UPF0489"/>
</dbReference>
<dbReference type="EMBL" id="JAXCGZ010000691">
    <property type="protein sequence ID" value="KAK7085647.1"/>
    <property type="molecule type" value="Genomic_DNA"/>
</dbReference>
<evidence type="ECO:0000313" key="3">
    <source>
        <dbReference type="Proteomes" id="UP001381693"/>
    </source>
</evidence>
<dbReference type="AlphaFoldDB" id="A0AAN8XJP3"/>
<comment type="similarity">
    <text evidence="1">Belongs to the UPF0489 family.</text>
</comment>